<dbReference type="EMBL" id="HBKQ01000247">
    <property type="protein sequence ID" value="CAE2199665.1"/>
    <property type="molecule type" value="Transcribed_RNA"/>
</dbReference>
<evidence type="ECO:0000256" key="1">
    <source>
        <dbReference type="SAM" id="MobiDB-lite"/>
    </source>
</evidence>
<dbReference type="CDD" id="cd06257">
    <property type="entry name" value="DnaJ"/>
    <property type="match status" value="1"/>
</dbReference>
<dbReference type="AlphaFoldDB" id="A0A7S4HHV8"/>
<dbReference type="SUPFAM" id="SSF46565">
    <property type="entry name" value="Chaperone J-domain"/>
    <property type="match status" value="1"/>
</dbReference>
<protein>
    <recommendedName>
        <fullName evidence="3">J domain-containing protein</fullName>
    </recommendedName>
</protein>
<accession>A0A7S4HHV8</accession>
<proteinExistence type="predicted"/>
<reference evidence="2" key="1">
    <citation type="submission" date="2021-01" db="EMBL/GenBank/DDBJ databases">
        <authorList>
            <person name="Corre E."/>
            <person name="Pelletier E."/>
            <person name="Niang G."/>
            <person name="Scheremetjew M."/>
            <person name="Finn R."/>
            <person name="Kale V."/>
            <person name="Holt S."/>
            <person name="Cochrane G."/>
            <person name="Meng A."/>
            <person name="Brown T."/>
            <person name="Cohen L."/>
        </authorList>
    </citation>
    <scope>NUCLEOTIDE SEQUENCE</scope>
    <source>
        <strain evidence="2">Isolate 1302-5</strain>
    </source>
</reference>
<name>A0A7S4HHV8_9STRA</name>
<dbReference type="Gene3D" id="1.10.287.110">
    <property type="entry name" value="DnaJ domain"/>
    <property type="match status" value="1"/>
</dbReference>
<evidence type="ECO:0008006" key="3">
    <source>
        <dbReference type="Google" id="ProtNLM"/>
    </source>
</evidence>
<dbReference type="InterPro" id="IPR001623">
    <property type="entry name" value="DnaJ_domain"/>
</dbReference>
<organism evidence="2">
    <name type="scientific">Odontella aurita</name>
    <dbReference type="NCBI Taxonomy" id="265563"/>
    <lineage>
        <taxon>Eukaryota</taxon>
        <taxon>Sar</taxon>
        <taxon>Stramenopiles</taxon>
        <taxon>Ochrophyta</taxon>
        <taxon>Bacillariophyta</taxon>
        <taxon>Mediophyceae</taxon>
        <taxon>Biddulphiophycidae</taxon>
        <taxon>Eupodiscales</taxon>
        <taxon>Odontellaceae</taxon>
        <taxon>Odontella</taxon>
    </lineage>
</organism>
<sequence length="436" mass="49297">MTTMTVPKSQLIILLKECTDHLERTDDFSPIFHHALGALHDHVGREVVTLQSQIASLQATYLAQQNKFQQAAAAQSTVPKEQSIEVIYQVQSKQQPQPKEMDEGRRNLLDLEKQKKAAAKKRQQEVIERRRKAAAEQKKKEQEEKRKFRAQEQRKQELKANAAKAAKEQQQKASANVRGIFAGVPIASSLGVESWENEQRDAIPRPSPTTPADQTRLNAATAGEAKKECRSSAQIPVREATPPQTARVPPIAPSNAQKTFPPRQQGQSHPPKQQQQKQECPTSSPLPHHAPTGMDQKYKNMSEQTQKDNLSNVTALKRNILLHWALQPPELQILRPLDHLLCSVHTVCPPSFGVPAHSYFSGWKPIPRTELCAPDGTLDDEKIKKAVRKVRFFLHPDKLPRDLTDEQEFACKLLWDITNDAFEDFTTAQEHLDWIQ</sequence>
<feature type="region of interest" description="Disordered" evidence="1">
    <location>
        <begin position="195"/>
        <end position="296"/>
    </location>
</feature>
<evidence type="ECO:0000313" key="2">
    <source>
        <dbReference type="EMBL" id="CAE2199665.1"/>
    </source>
</evidence>
<gene>
    <name evidence="2" type="ORF">OAUR00152_LOCUS168</name>
</gene>
<feature type="compositionally biased region" description="Basic and acidic residues" evidence="1">
    <location>
        <begin position="122"/>
        <end position="158"/>
    </location>
</feature>
<dbReference type="InterPro" id="IPR036869">
    <property type="entry name" value="J_dom_sf"/>
</dbReference>
<feature type="compositionally biased region" description="Low complexity" evidence="1">
    <location>
        <begin position="264"/>
        <end position="278"/>
    </location>
</feature>
<feature type="region of interest" description="Disordered" evidence="1">
    <location>
        <begin position="114"/>
        <end position="174"/>
    </location>
</feature>